<keyword evidence="3" id="KW-0560">Oxidoreductase</keyword>
<dbReference type="PANTHER" id="PTHR43008:SF8">
    <property type="entry name" value="BENZIL REDUCTASE ((S)-BENZOIN FORMING) IRC24"/>
    <property type="match status" value="1"/>
</dbReference>
<dbReference type="Gene3D" id="3.40.50.720">
    <property type="entry name" value="NAD(P)-binding Rossmann-like Domain"/>
    <property type="match status" value="1"/>
</dbReference>
<dbReference type="InterPro" id="IPR036291">
    <property type="entry name" value="NAD(P)-bd_dom_sf"/>
</dbReference>
<sequence>MSTDAEKKCVLVTGASRGIGLEVVHLLLAGTEVIPASRVVTLSRSIPTELESLAEAYPNDLLVVQGDVTDEVDNVQVRDAALKHWGRLDGLVLNAGIADFATCANMSAERFLHVLNVNTVSLSITVRVCLPELRKHHGSVVFVSSGAAVGNYAAWPSYNASKAAMNAYARTLANEERDIACFSVRPGVVDTDMQTQIRSTDQMPPEAQAKFLTLHKEGKLLPARKPAHVLAALAVLGSRTSPQLDTGLCPGADGTFVSWDDAAFAALQGPP</sequence>
<evidence type="ECO:0000256" key="2">
    <source>
        <dbReference type="ARBA" id="ARBA00022857"/>
    </source>
</evidence>
<dbReference type="PRINTS" id="PR00081">
    <property type="entry name" value="GDHRDH"/>
</dbReference>
<dbReference type="PANTHER" id="PTHR43008">
    <property type="entry name" value="BENZIL REDUCTASE"/>
    <property type="match status" value="1"/>
</dbReference>
<evidence type="ECO:0000256" key="3">
    <source>
        <dbReference type="ARBA" id="ARBA00023002"/>
    </source>
</evidence>
<evidence type="ECO:0000259" key="5">
    <source>
        <dbReference type="SMART" id="SM00822"/>
    </source>
</evidence>
<protein>
    <recommendedName>
        <fullName evidence="5">Ketoreductase domain-containing protein</fullName>
    </recommendedName>
</protein>
<reference evidence="6" key="1">
    <citation type="submission" date="2023-03" db="EMBL/GenBank/DDBJ databases">
        <title>Mating type loci evolution in Malassezia.</title>
        <authorList>
            <person name="Coelho M.A."/>
        </authorList>
    </citation>
    <scope>NUCLEOTIDE SEQUENCE</scope>
    <source>
        <strain evidence="6">CBS 9557</strain>
    </source>
</reference>
<organism evidence="6 7">
    <name type="scientific">Malassezia nana</name>
    <dbReference type="NCBI Taxonomy" id="180528"/>
    <lineage>
        <taxon>Eukaryota</taxon>
        <taxon>Fungi</taxon>
        <taxon>Dikarya</taxon>
        <taxon>Basidiomycota</taxon>
        <taxon>Ustilaginomycotina</taxon>
        <taxon>Malasseziomycetes</taxon>
        <taxon>Malasseziales</taxon>
        <taxon>Malasseziaceae</taxon>
        <taxon>Malassezia</taxon>
    </lineage>
</organism>
<dbReference type="EMBL" id="CP119898">
    <property type="protein sequence ID" value="WFD28666.1"/>
    <property type="molecule type" value="Genomic_DNA"/>
</dbReference>
<evidence type="ECO:0000256" key="4">
    <source>
        <dbReference type="RuleBase" id="RU000363"/>
    </source>
</evidence>
<dbReference type="GO" id="GO:0050664">
    <property type="term" value="F:oxidoreductase activity, acting on NAD(P)H, oxygen as acceptor"/>
    <property type="evidence" value="ECO:0007669"/>
    <property type="project" value="TreeGrafter"/>
</dbReference>
<dbReference type="SMART" id="SM00822">
    <property type="entry name" value="PKS_KR"/>
    <property type="match status" value="1"/>
</dbReference>
<name>A0AAF0ETS8_9BASI</name>
<dbReference type="InterPro" id="IPR057326">
    <property type="entry name" value="KR_dom"/>
</dbReference>
<feature type="domain" description="Ketoreductase" evidence="5">
    <location>
        <begin position="8"/>
        <end position="191"/>
    </location>
</feature>
<dbReference type="SUPFAM" id="SSF51735">
    <property type="entry name" value="NAD(P)-binding Rossmann-fold domains"/>
    <property type="match status" value="1"/>
</dbReference>
<gene>
    <name evidence="6" type="ORF">MNAN1_003679</name>
</gene>
<keyword evidence="7" id="KW-1185">Reference proteome</keyword>
<dbReference type="InterPro" id="IPR002347">
    <property type="entry name" value="SDR_fam"/>
</dbReference>
<dbReference type="Proteomes" id="UP001213623">
    <property type="component" value="Chromosome 7"/>
</dbReference>
<keyword evidence="2" id="KW-0521">NADP</keyword>
<dbReference type="PROSITE" id="PS00061">
    <property type="entry name" value="ADH_SHORT"/>
    <property type="match status" value="1"/>
</dbReference>
<dbReference type="Pfam" id="PF00106">
    <property type="entry name" value="adh_short"/>
    <property type="match status" value="1"/>
</dbReference>
<comment type="similarity">
    <text evidence="1 4">Belongs to the short-chain dehydrogenases/reductases (SDR) family.</text>
</comment>
<dbReference type="InterPro" id="IPR020904">
    <property type="entry name" value="Sc_DH/Rdtase_CS"/>
</dbReference>
<evidence type="ECO:0000256" key="1">
    <source>
        <dbReference type="ARBA" id="ARBA00006484"/>
    </source>
</evidence>
<proteinExistence type="inferred from homology"/>
<accession>A0AAF0ETS8</accession>
<dbReference type="GO" id="GO:0016616">
    <property type="term" value="F:oxidoreductase activity, acting on the CH-OH group of donors, NAD or NADP as acceptor"/>
    <property type="evidence" value="ECO:0007669"/>
    <property type="project" value="UniProtKB-ARBA"/>
</dbReference>
<dbReference type="PRINTS" id="PR00080">
    <property type="entry name" value="SDRFAMILY"/>
</dbReference>
<evidence type="ECO:0000313" key="7">
    <source>
        <dbReference type="Proteomes" id="UP001213623"/>
    </source>
</evidence>
<evidence type="ECO:0000313" key="6">
    <source>
        <dbReference type="EMBL" id="WFD28666.1"/>
    </source>
</evidence>
<dbReference type="AlphaFoldDB" id="A0AAF0ETS8"/>